<keyword evidence="1" id="KW-0732">Signal</keyword>
<dbReference type="RefSeq" id="XP_025363511.1">
    <property type="nucleotide sequence ID" value="XM_025503395.1"/>
</dbReference>
<reference evidence="2 3" key="1">
    <citation type="journal article" date="2018" name="Mol. Biol. Evol.">
        <title>Broad Genomic Sampling Reveals a Smut Pathogenic Ancestry of the Fungal Clade Ustilaginomycotina.</title>
        <authorList>
            <person name="Kijpornyongpan T."/>
            <person name="Mondo S.J."/>
            <person name="Barry K."/>
            <person name="Sandor L."/>
            <person name="Lee J."/>
            <person name="Lipzen A."/>
            <person name="Pangilinan J."/>
            <person name="LaButti K."/>
            <person name="Hainaut M."/>
            <person name="Henrissat B."/>
            <person name="Grigoriev I.V."/>
            <person name="Spatafora J.W."/>
            <person name="Aime M.C."/>
        </authorList>
    </citation>
    <scope>NUCLEOTIDE SEQUENCE [LARGE SCALE GENOMIC DNA]</scope>
    <source>
        <strain evidence="2 3">MCA 5214</strain>
    </source>
</reference>
<feature type="chain" id="PRO_5016377790" evidence="1">
    <location>
        <begin position="22"/>
        <end position="102"/>
    </location>
</feature>
<evidence type="ECO:0000313" key="2">
    <source>
        <dbReference type="EMBL" id="PWN28899.1"/>
    </source>
</evidence>
<protein>
    <submittedName>
        <fullName evidence="2">Uncharacterized protein</fullName>
    </submittedName>
</protein>
<keyword evidence="3" id="KW-1185">Reference proteome</keyword>
<organism evidence="2 3">
    <name type="scientific">Jaminaea rosea</name>
    <dbReference type="NCBI Taxonomy" id="1569628"/>
    <lineage>
        <taxon>Eukaryota</taxon>
        <taxon>Fungi</taxon>
        <taxon>Dikarya</taxon>
        <taxon>Basidiomycota</taxon>
        <taxon>Ustilaginomycotina</taxon>
        <taxon>Exobasidiomycetes</taxon>
        <taxon>Microstromatales</taxon>
        <taxon>Microstromatales incertae sedis</taxon>
        <taxon>Jaminaea</taxon>
    </lineage>
</organism>
<name>A0A316UUD9_9BASI</name>
<evidence type="ECO:0000256" key="1">
    <source>
        <dbReference type="SAM" id="SignalP"/>
    </source>
</evidence>
<dbReference type="GeneID" id="37025218"/>
<dbReference type="Proteomes" id="UP000245884">
    <property type="component" value="Unassembled WGS sequence"/>
</dbReference>
<dbReference type="EMBL" id="KZ819664">
    <property type="protein sequence ID" value="PWN28899.1"/>
    <property type="molecule type" value="Genomic_DNA"/>
</dbReference>
<proteinExistence type="predicted"/>
<gene>
    <name evidence="2" type="ORF">BDZ90DRAFT_133903</name>
</gene>
<evidence type="ECO:0000313" key="3">
    <source>
        <dbReference type="Proteomes" id="UP000245884"/>
    </source>
</evidence>
<sequence>MTLNKTLAAPTAGLFIPPIMLLSFVLNCPSPGPQIPISDHADHQDVTVTLYYLELFDLSQLSISTQHRAGQNSTLVPVWRSGMKFVAESEGEEAGQQFRATM</sequence>
<feature type="signal peptide" evidence="1">
    <location>
        <begin position="1"/>
        <end position="21"/>
    </location>
</feature>
<accession>A0A316UUD9</accession>
<dbReference type="AlphaFoldDB" id="A0A316UUD9"/>